<organism evidence="1 2">
    <name type="scientific">Staphylococcus phage Twort (strain DSM 17442 / HER 48)</name>
    <name type="common">Bacteriophage Twort</name>
    <dbReference type="NCBI Taxonomy" id="2908167"/>
    <lineage>
        <taxon>Viruses</taxon>
        <taxon>Duplodnaviria</taxon>
        <taxon>Heunggongvirae</taxon>
        <taxon>Uroviricota</taxon>
        <taxon>Caudoviricetes</taxon>
        <taxon>Herelleviridae</taxon>
        <taxon>Twortvirinae</taxon>
        <taxon>Twortvirus</taxon>
        <taxon>Twortvirus twort</taxon>
    </lineage>
</organism>
<keyword evidence="1" id="KW-0378">Hydrolase</keyword>
<dbReference type="InterPro" id="IPR056931">
    <property type="entry name" value="D14-like"/>
</dbReference>
<organismHost>
    <name type="scientific">Twortvirus twort</name>
    <dbReference type="NCBI Taxonomy" id="55510"/>
</organismHost>
<protein>
    <submittedName>
        <fullName evidence="1">Endonuclease</fullName>
    </submittedName>
</protein>
<accession>A0A6H0X5M5</accession>
<keyword evidence="1" id="KW-0255">Endonuclease</keyword>
<evidence type="ECO:0000313" key="2">
    <source>
        <dbReference type="Proteomes" id="UP000503318"/>
    </source>
</evidence>
<dbReference type="OrthoDB" id="17454at10239"/>
<keyword evidence="1" id="KW-0540">Nuclease</keyword>
<dbReference type="GO" id="GO:0003676">
    <property type="term" value="F:nucleic acid binding"/>
    <property type="evidence" value="ECO:0007669"/>
    <property type="project" value="InterPro"/>
</dbReference>
<dbReference type="InterPro" id="IPR011856">
    <property type="entry name" value="tRNA_endonuc-like_dom_sf"/>
</dbReference>
<gene>
    <name evidence="1" type="ORF">TwortDSMZ_138</name>
</gene>
<name>A0A6H0X5M5_BPTWO</name>
<dbReference type="EMBL" id="MT151386">
    <property type="protein sequence ID" value="QIW89137.1"/>
    <property type="molecule type" value="Genomic_DNA"/>
</dbReference>
<evidence type="ECO:0000313" key="1">
    <source>
        <dbReference type="EMBL" id="QIW89137.1"/>
    </source>
</evidence>
<dbReference type="RefSeq" id="YP_238594.1">
    <property type="nucleotide sequence ID" value="NC_007021.1"/>
</dbReference>
<dbReference type="Pfam" id="PF24608">
    <property type="entry name" value="PDDEXK_15"/>
    <property type="match status" value="1"/>
</dbReference>
<reference evidence="1 2" key="1">
    <citation type="submission" date="2020-03" db="EMBL/GenBank/DDBJ databases">
        <title>Variable regions in the genome of staphylococcal bacteriophage Twort.</title>
        <authorList>
            <person name="Glowacka-Rutkowska A."/>
            <person name="Gawor J."/>
            <person name="Lobocka M."/>
        </authorList>
    </citation>
    <scope>NUCLEOTIDE SEQUENCE [LARGE SCALE GENOMIC DNA]</scope>
</reference>
<dbReference type="Gene3D" id="3.40.1350.10">
    <property type="match status" value="1"/>
</dbReference>
<proteinExistence type="predicted"/>
<dbReference type="GO" id="GO:0004519">
    <property type="term" value="F:endonuclease activity"/>
    <property type="evidence" value="ECO:0007669"/>
    <property type="project" value="UniProtKB-KW"/>
</dbReference>
<dbReference type="Proteomes" id="UP000503318">
    <property type="component" value="Segment"/>
</dbReference>
<dbReference type="KEGG" id="vg:5130356"/>
<sequence>MSSKSKGDTFERKIAKALGEWWGYKFNRTPQSGGASWGAQNNAVGDIVTPPDAEFPLVIECKHRENWNMDNVLLNNKEPHTWWQQVIRDSEHVGKVPCLIFTRNRARDYVALPYIESVYNDLRDKDYPVMRTSFITTNLKEEKFYYDVVITTIEGLTHFKPCYIKSCYNEFKVEPYKTTSKKTITKDENSLIDDILDNI</sequence>